<dbReference type="Gene3D" id="3.40.50.150">
    <property type="entry name" value="Vaccinia Virus protein VP39"/>
    <property type="match status" value="1"/>
</dbReference>
<evidence type="ECO:0000259" key="4">
    <source>
        <dbReference type="PROSITE" id="PS51685"/>
    </source>
</evidence>
<keyword evidence="1 3" id="KW-0808">Transferase</keyword>
<dbReference type="PANTHER" id="PTHR44068:SF1">
    <property type="entry name" value="HYPOTHETICAL LOC100005854"/>
    <property type="match status" value="1"/>
</dbReference>
<evidence type="ECO:0000256" key="1">
    <source>
        <dbReference type="ARBA" id="ARBA00022679"/>
    </source>
</evidence>
<evidence type="ECO:0000256" key="2">
    <source>
        <dbReference type="ARBA" id="ARBA00038188"/>
    </source>
</evidence>
<keyword evidence="3" id="KW-0949">S-adenosyl-L-methionine</keyword>
<name>A0A7R9Y6V4_9VIRI</name>
<evidence type="ECO:0000256" key="3">
    <source>
        <dbReference type="PROSITE-ProRule" id="PRU01022"/>
    </source>
</evidence>
<feature type="domain" description="SAM-dependent methyltransferase Erg6/SMT-type" evidence="4">
    <location>
        <begin position="59"/>
        <end position="351"/>
    </location>
</feature>
<dbReference type="GO" id="GO:0005783">
    <property type="term" value="C:endoplasmic reticulum"/>
    <property type="evidence" value="ECO:0007669"/>
    <property type="project" value="TreeGrafter"/>
</dbReference>
<dbReference type="InterPro" id="IPR029063">
    <property type="entry name" value="SAM-dependent_MTases_sf"/>
</dbReference>
<dbReference type="Pfam" id="PF08498">
    <property type="entry name" value="Sterol_MT_C"/>
    <property type="match status" value="1"/>
</dbReference>
<evidence type="ECO:0000313" key="5">
    <source>
        <dbReference type="EMBL" id="CAD8249816.1"/>
    </source>
</evidence>
<reference evidence="5" key="1">
    <citation type="submission" date="2021-01" db="EMBL/GenBank/DDBJ databases">
        <authorList>
            <person name="Corre E."/>
            <person name="Pelletier E."/>
            <person name="Niang G."/>
            <person name="Scheremetjew M."/>
            <person name="Finn R."/>
            <person name="Kale V."/>
            <person name="Holt S."/>
            <person name="Cochrane G."/>
            <person name="Meng A."/>
            <person name="Brown T."/>
            <person name="Cohen L."/>
        </authorList>
    </citation>
    <scope>NUCLEOTIDE SEQUENCE</scope>
    <source>
        <strain evidence="5">CCMP1413</strain>
    </source>
</reference>
<protein>
    <recommendedName>
        <fullName evidence="4">SAM-dependent methyltransferase Erg6/SMT-type domain-containing protein</fullName>
    </recommendedName>
</protein>
<sequence>MAPDAKPMTQSTTLGGNLGGSIAKENVAAAVDDYVKFHDTDGGDVEKRKSMYADMVNKYYDLSTSFYEYGWGESFHFAHRRENETLRESIRRHEHYLALKLGLDKGMKVLDVGCGVGGPAREIATFSGCHVTGLNNNAYQVTRANAITAQRGLSDQLEFVKGDFMNLPFEEGSFDAAYQIEATVHAPDPVGCYRNIFKALKPGGAFAGYEWCVSDDFDVNNPDHVKAKAEIELGNGLPDMLTCKACKAALEEAGFVVEYAEDLAPLAEVAWWEPLSPSSLKMLIQNPSSFKSTKLGGTITRYLVMGLEAVGLAPKGSVKVSQFLEKGADGLILGGKQGTFTPMFCYVARKPAA</sequence>
<dbReference type="CDD" id="cd02440">
    <property type="entry name" value="AdoMet_MTases"/>
    <property type="match status" value="1"/>
</dbReference>
<dbReference type="InterPro" id="IPR013705">
    <property type="entry name" value="Sterol_MeTrfase_C"/>
</dbReference>
<dbReference type="GO" id="GO:0003838">
    <property type="term" value="F:sterol 24-C-methyltransferase activity"/>
    <property type="evidence" value="ECO:0007669"/>
    <property type="project" value="TreeGrafter"/>
</dbReference>
<dbReference type="EMBL" id="HBDZ01014799">
    <property type="protein sequence ID" value="CAD8249816.1"/>
    <property type="molecule type" value="Transcribed_RNA"/>
</dbReference>
<dbReference type="PANTHER" id="PTHR44068">
    <property type="entry name" value="ZGC:194242"/>
    <property type="match status" value="1"/>
</dbReference>
<keyword evidence="3" id="KW-0489">Methyltransferase</keyword>
<dbReference type="InterPro" id="IPR050447">
    <property type="entry name" value="Erg6_SMT_methyltransf"/>
</dbReference>
<proteinExistence type="inferred from homology"/>
<dbReference type="Pfam" id="PF13847">
    <property type="entry name" value="Methyltransf_31"/>
    <property type="match status" value="1"/>
</dbReference>
<gene>
    <name evidence="5" type="ORF">PCOL08062_LOCUS11368</name>
</gene>
<dbReference type="SUPFAM" id="SSF53335">
    <property type="entry name" value="S-adenosyl-L-methionine-dependent methyltransferases"/>
    <property type="match status" value="1"/>
</dbReference>
<dbReference type="InterPro" id="IPR025714">
    <property type="entry name" value="Methyltranfer_dom"/>
</dbReference>
<organism evidence="5">
    <name type="scientific">Prasinoderma coloniale</name>
    <dbReference type="NCBI Taxonomy" id="156133"/>
    <lineage>
        <taxon>Eukaryota</taxon>
        <taxon>Viridiplantae</taxon>
        <taxon>Prasinodermophyta</taxon>
        <taxon>Prasinodermophyceae</taxon>
        <taxon>Prasinodermales</taxon>
        <taxon>Prasinodermaceae</taxon>
        <taxon>Prasinoderma</taxon>
    </lineage>
</organism>
<dbReference type="GO" id="GO:0032259">
    <property type="term" value="P:methylation"/>
    <property type="evidence" value="ECO:0007669"/>
    <property type="project" value="UniProtKB-KW"/>
</dbReference>
<dbReference type="AlphaFoldDB" id="A0A7R9Y6V4"/>
<dbReference type="PROSITE" id="PS51685">
    <property type="entry name" value="SAM_MT_ERG6_SMT"/>
    <property type="match status" value="1"/>
</dbReference>
<dbReference type="GO" id="GO:0016126">
    <property type="term" value="P:sterol biosynthetic process"/>
    <property type="evidence" value="ECO:0007669"/>
    <property type="project" value="TreeGrafter"/>
</dbReference>
<comment type="similarity">
    <text evidence="2 3">Belongs to the class I-like SAM-binding methyltransferase superfamily. Erg6/SMT family.</text>
</comment>
<accession>A0A7R9Y6V4</accession>
<dbReference type="InterPro" id="IPR030384">
    <property type="entry name" value="MeTrfase_SMT"/>
</dbReference>